<reference evidence="1" key="1">
    <citation type="submission" date="2020-04" db="EMBL/GenBank/DDBJ databases">
        <authorList>
            <person name="Chiriac C."/>
            <person name="Salcher M."/>
            <person name="Ghai R."/>
            <person name="Kavagutti S V."/>
        </authorList>
    </citation>
    <scope>NUCLEOTIDE SEQUENCE</scope>
</reference>
<dbReference type="Gene3D" id="3.40.50.12780">
    <property type="entry name" value="N-terminal domain of ligase-like"/>
    <property type="match status" value="1"/>
</dbReference>
<name>A0A6J5L6I2_9CAUD</name>
<dbReference type="EMBL" id="LR796233">
    <property type="protein sequence ID" value="CAB4129023.1"/>
    <property type="molecule type" value="Genomic_DNA"/>
</dbReference>
<sequence>MNLSLTRDCIVDGLELTEFDNEFNITRIVNRDEFCNMVDQWKSLLLEKYDAKPGQTFFLHGHSSSVYYSFMFAAWELGLINIIDLPRCNCEADLTAPRTTMFGIVDFIVRTNTHNELFGPNVVGKYDPNRWYAGPTFKWEYERARTQSRNIIELDDFEDHVPQNDISNISNIVLCTTESDAIYFPSSGTSNAPRVLKDSHKKVLTIANRSIVQLGLQEDERVLHQNNINHGSTFVVHWLPTFMKCKYHFTAMPRDFDRLVKVSNELKINRVMLYTTKLVTDWLIASGPVDHPVKIQTLYQITPEIINLIKEKNINTVFGNFGSSEIGGPFFVKRITPNVNLDTYEINNMGKPLDDFWQLEVRDGKLWIKSDILGIDWATANDKFEQRNGDFYFLGRENFYRIGEEWFDLGVLEKQLAEYFKDQASIVVDPNLQKLYLAIWEENKDSENRFISFMNSTFSTLHIDYIIRGEPLESFSNGRKIDTSLIRDYCRNKLGIIEL</sequence>
<evidence type="ECO:0000313" key="1">
    <source>
        <dbReference type="EMBL" id="CAB4129023.1"/>
    </source>
</evidence>
<protein>
    <submittedName>
        <fullName evidence="1">Uncharacterized protein</fullName>
    </submittedName>
</protein>
<dbReference type="SUPFAM" id="SSF56801">
    <property type="entry name" value="Acetyl-CoA synthetase-like"/>
    <property type="match status" value="1"/>
</dbReference>
<proteinExistence type="predicted"/>
<gene>
    <name evidence="1" type="ORF">UFOVP112_129</name>
</gene>
<organism evidence="1">
    <name type="scientific">uncultured Caudovirales phage</name>
    <dbReference type="NCBI Taxonomy" id="2100421"/>
    <lineage>
        <taxon>Viruses</taxon>
        <taxon>Duplodnaviria</taxon>
        <taxon>Heunggongvirae</taxon>
        <taxon>Uroviricota</taxon>
        <taxon>Caudoviricetes</taxon>
        <taxon>Peduoviridae</taxon>
        <taxon>Maltschvirus</taxon>
        <taxon>Maltschvirus maltsch</taxon>
    </lineage>
</organism>
<dbReference type="InterPro" id="IPR042099">
    <property type="entry name" value="ANL_N_sf"/>
</dbReference>
<accession>A0A6J5L6I2</accession>